<evidence type="ECO:0000313" key="2">
    <source>
        <dbReference type="Proteomes" id="UP001203423"/>
    </source>
</evidence>
<name>A0ABT0LE61_9GAMM</name>
<protein>
    <submittedName>
        <fullName evidence="1">Uncharacterized protein</fullName>
    </submittedName>
</protein>
<reference evidence="1 2" key="1">
    <citation type="submission" date="2022-01" db="EMBL/GenBank/DDBJ databases">
        <title>Whole genome-based taxonomy of the Shewanellaceae.</title>
        <authorList>
            <person name="Martin-Rodriguez A.J."/>
        </authorList>
    </citation>
    <scope>NUCLEOTIDE SEQUENCE [LARGE SCALE GENOMIC DNA]</scope>
    <source>
        <strain evidence="1 2">DSM 17177</strain>
    </source>
</reference>
<dbReference type="Proteomes" id="UP001203423">
    <property type="component" value="Unassembled WGS sequence"/>
</dbReference>
<organism evidence="1 2">
    <name type="scientific">Shewanella surugensis</name>
    <dbReference type="NCBI Taxonomy" id="212020"/>
    <lineage>
        <taxon>Bacteria</taxon>
        <taxon>Pseudomonadati</taxon>
        <taxon>Pseudomonadota</taxon>
        <taxon>Gammaproteobacteria</taxon>
        <taxon>Alteromonadales</taxon>
        <taxon>Shewanellaceae</taxon>
        <taxon>Shewanella</taxon>
    </lineage>
</organism>
<evidence type="ECO:0000313" key="1">
    <source>
        <dbReference type="EMBL" id="MCL1125436.1"/>
    </source>
</evidence>
<sequence>MACNLDEDIEYFLKQQNLKIKDTIESIPFKGCFAQLNNNDISVDTDNKNIIKT</sequence>
<dbReference type="EMBL" id="JAKIKS010000049">
    <property type="protein sequence ID" value="MCL1125436.1"/>
    <property type="molecule type" value="Genomic_DNA"/>
</dbReference>
<proteinExistence type="predicted"/>
<dbReference type="RefSeq" id="WP_248940750.1">
    <property type="nucleotide sequence ID" value="NZ_JAKIKS010000049.1"/>
</dbReference>
<gene>
    <name evidence="1" type="ORF">L2764_13340</name>
</gene>
<keyword evidence="2" id="KW-1185">Reference proteome</keyword>
<accession>A0ABT0LE61</accession>
<comment type="caution">
    <text evidence="1">The sequence shown here is derived from an EMBL/GenBank/DDBJ whole genome shotgun (WGS) entry which is preliminary data.</text>
</comment>